<accession>A0A317V8V6</accession>
<keyword evidence="3" id="KW-1185">Reference proteome</keyword>
<sequence>MKGKDEKGDGWKEKRRRGIPSVRPVSFTVLVVTVLSSVVLRSRDLRGGSVGFFHRGYSPILVDKRLSRCCLLFVNHTTSLSTAISQTTNLLG</sequence>
<protein>
    <recommendedName>
        <fullName evidence="4">Transmembrane protein</fullName>
    </recommendedName>
</protein>
<keyword evidence="1" id="KW-1133">Transmembrane helix</keyword>
<keyword evidence="1" id="KW-0812">Transmembrane</keyword>
<evidence type="ECO:0000313" key="2">
    <source>
        <dbReference type="EMBL" id="PWY70576.1"/>
    </source>
</evidence>
<dbReference type="GeneID" id="37059396"/>
<dbReference type="EMBL" id="MSFU01000016">
    <property type="protein sequence ID" value="PWY70576.1"/>
    <property type="molecule type" value="Genomic_DNA"/>
</dbReference>
<reference evidence="2" key="1">
    <citation type="submission" date="2016-12" db="EMBL/GenBank/DDBJ databases">
        <title>The genomes of Aspergillus section Nigri reveals drivers in fungal speciation.</title>
        <authorList>
            <consortium name="DOE Joint Genome Institute"/>
            <person name="Vesth T.C."/>
            <person name="Nybo J."/>
            <person name="Theobald S."/>
            <person name="Brandl J."/>
            <person name="Frisvad J.C."/>
            <person name="Nielsen K.F."/>
            <person name="Lyhne E.K."/>
            <person name="Kogle M.E."/>
            <person name="Kuo A."/>
            <person name="Riley R."/>
            <person name="Clum A."/>
            <person name="Nolan M."/>
            <person name="Lipzen A."/>
            <person name="Salamov A."/>
            <person name="Henrissat B."/>
            <person name="Wiebenga A."/>
            <person name="De vries R.P."/>
            <person name="Grigoriev I.V."/>
            <person name="Mortensen U.H."/>
            <person name="Andersen M.R."/>
            <person name="Baker S.E."/>
        </authorList>
    </citation>
    <scope>NUCLEOTIDE SEQUENCE</scope>
    <source>
        <strain evidence="2">CBS 122712</strain>
    </source>
</reference>
<evidence type="ECO:0008006" key="4">
    <source>
        <dbReference type="Google" id="ProtNLM"/>
    </source>
</evidence>
<dbReference type="Proteomes" id="UP000246171">
    <property type="component" value="Unassembled WGS sequence"/>
</dbReference>
<gene>
    <name evidence="2" type="ORF">BO83DRAFT_56646</name>
</gene>
<evidence type="ECO:0000256" key="1">
    <source>
        <dbReference type="SAM" id="Phobius"/>
    </source>
</evidence>
<proteinExistence type="predicted"/>
<dbReference type="VEuPathDB" id="FungiDB:BO83DRAFT_56646"/>
<evidence type="ECO:0000313" key="3">
    <source>
        <dbReference type="Proteomes" id="UP000246171"/>
    </source>
</evidence>
<organism evidence="2 3">
    <name type="scientific">Aspergillus eucalypticola (strain CBS 122712 / IBT 29274)</name>
    <dbReference type="NCBI Taxonomy" id="1448314"/>
    <lineage>
        <taxon>Eukaryota</taxon>
        <taxon>Fungi</taxon>
        <taxon>Dikarya</taxon>
        <taxon>Ascomycota</taxon>
        <taxon>Pezizomycotina</taxon>
        <taxon>Eurotiomycetes</taxon>
        <taxon>Eurotiomycetidae</taxon>
        <taxon>Eurotiales</taxon>
        <taxon>Aspergillaceae</taxon>
        <taxon>Aspergillus</taxon>
        <taxon>Aspergillus subgen. Circumdati</taxon>
    </lineage>
</organism>
<keyword evidence="1" id="KW-0472">Membrane</keyword>
<dbReference type="RefSeq" id="XP_025386913.1">
    <property type="nucleotide sequence ID" value="XM_025537434.1"/>
</dbReference>
<comment type="caution">
    <text evidence="2">The sequence shown here is derived from an EMBL/GenBank/DDBJ whole genome shotgun (WGS) entry which is preliminary data.</text>
</comment>
<feature type="transmembrane region" description="Helical" evidence="1">
    <location>
        <begin position="21"/>
        <end position="40"/>
    </location>
</feature>
<name>A0A317V8V6_ASPEC</name>
<dbReference type="AlphaFoldDB" id="A0A317V8V6"/>